<proteinExistence type="predicted"/>
<comment type="caution">
    <text evidence="1">The sequence shown here is derived from an EMBL/GenBank/DDBJ whole genome shotgun (WGS) entry which is preliminary data.</text>
</comment>
<evidence type="ECO:0000313" key="1">
    <source>
        <dbReference type="EMBL" id="KII68924.1"/>
    </source>
</evidence>
<dbReference type="AlphaFoldDB" id="A0A0C2IU33"/>
<evidence type="ECO:0000313" key="2">
    <source>
        <dbReference type="Proteomes" id="UP000031668"/>
    </source>
</evidence>
<reference evidence="1 2" key="1">
    <citation type="journal article" date="2014" name="Genome Biol. Evol.">
        <title>The genome of the myxosporean Thelohanellus kitauei shows adaptations to nutrient acquisition within its fish host.</title>
        <authorList>
            <person name="Yang Y."/>
            <person name="Xiong J."/>
            <person name="Zhou Z."/>
            <person name="Huo F."/>
            <person name="Miao W."/>
            <person name="Ran C."/>
            <person name="Liu Y."/>
            <person name="Zhang J."/>
            <person name="Feng J."/>
            <person name="Wang M."/>
            <person name="Wang M."/>
            <person name="Wang L."/>
            <person name="Yao B."/>
        </authorList>
    </citation>
    <scope>NUCLEOTIDE SEQUENCE [LARGE SCALE GENOMIC DNA]</scope>
    <source>
        <strain evidence="1">Wuqing</strain>
    </source>
</reference>
<dbReference type="Proteomes" id="UP000031668">
    <property type="component" value="Unassembled WGS sequence"/>
</dbReference>
<accession>A0A0C2IU33</accession>
<name>A0A0C2IU33_THEKT</name>
<keyword evidence="2" id="KW-1185">Reference proteome</keyword>
<gene>
    <name evidence="1" type="ORF">RF11_03833</name>
</gene>
<protein>
    <submittedName>
        <fullName evidence="1">Uncharacterized protein</fullName>
    </submittedName>
</protein>
<organism evidence="1 2">
    <name type="scientific">Thelohanellus kitauei</name>
    <name type="common">Myxosporean</name>
    <dbReference type="NCBI Taxonomy" id="669202"/>
    <lineage>
        <taxon>Eukaryota</taxon>
        <taxon>Metazoa</taxon>
        <taxon>Cnidaria</taxon>
        <taxon>Myxozoa</taxon>
        <taxon>Myxosporea</taxon>
        <taxon>Bivalvulida</taxon>
        <taxon>Platysporina</taxon>
        <taxon>Myxobolidae</taxon>
        <taxon>Thelohanellus</taxon>
    </lineage>
</organism>
<dbReference type="EMBL" id="JWZT01002668">
    <property type="protein sequence ID" value="KII68924.1"/>
    <property type="molecule type" value="Genomic_DNA"/>
</dbReference>
<sequence>MYCYENTSICKIASVKNLKLQLDVENIWAYFTLISHTNGIQPKGGALATKMHLERVYTEVGDIQRKNLWTFFEIRDDLIKWNFQKSDYCLLAQQANIRFL</sequence>